<dbReference type="PANTHER" id="PTHR10869">
    <property type="entry name" value="PROLYL 4-HYDROXYLASE ALPHA SUBUNIT"/>
    <property type="match status" value="1"/>
</dbReference>
<keyword evidence="2" id="KW-0479">Metal-binding</keyword>
<keyword evidence="3" id="KW-0408">Iron</keyword>
<evidence type="ECO:0000256" key="2">
    <source>
        <dbReference type="ARBA" id="ARBA00022723"/>
    </source>
</evidence>
<gene>
    <name evidence="4" type="ORF">EPI10_014892</name>
</gene>
<dbReference type="Proteomes" id="UP000325315">
    <property type="component" value="Unassembled WGS sequence"/>
</dbReference>
<evidence type="ECO:0000313" key="5">
    <source>
        <dbReference type="Proteomes" id="UP000325315"/>
    </source>
</evidence>
<dbReference type="OrthoDB" id="1734164at2759"/>
<organism evidence="4 5">
    <name type="scientific">Gossypium australe</name>
    <dbReference type="NCBI Taxonomy" id="47621"/>
    <lineage>
        <taxon>Eukaryota</taxon>
        <taxon>Viridiplantae</taxon>
        <taxon>Streptophyta</taxon>
        <taxon>Embryophyta</taxon>
        <taxon>Tracheophyta</taxon>
        <taxon>Spermatophyta</taxon>
        <taxon>Magnoliopsida</taxon>
        <taxon>eudicotyledons</taxon>
        <taxon>Gunneridae</taxon>
        <taxon>Pentapetalae</taxon>
        <taxon>rosids</taxon>
        <taxon>malvids</taxon>
        <taxon>Malvales</taxon>
        <taxon>Malvaceae</taxon>
        <taxon>Malvoideae</taxon>
        <taxon>Gossypium</taxon>
    </lineage>
</organism>
<dbReference type="GO" id="GO:0005789">
    <property type="term" value="C:endoplasmic reticulum membrane"/>
    <property type="evidence" value="ECO:0007669"/>
    <property type="project" value="UniProtKB-SubCell"/>
</dbReference>
<comment type="caution">
    <text evidence="4">The sequence shown here is derived from an EMBL/GenBank/DDBJ whole genome shotgun (WGS) entry which is preliminary data.</text>
</comment>
<proteinExistence type="predicted"/>
<evidence type="ECO:0000256" key="1">
    <source>
        <dbReference type="ARBA" id="ARBA00004586"/>
    </source>
</evidence>
<reference evidence="5" key="1">
    <citation type="journal article" date="2019" name="Plant Biotechnol. J.">
        <title>Genome sequencing of the Australian wild diploid species Gossypium australe highlights disease resistance and delayed gland morphogenesis.</title>
        <authorList>
            <person name="Cai Y."/>
            <person name="Cai X."/>
            <person name="Wang Q."/>
            <person name="Wang P."/>
            <person name="Zhang Y."/>
            <person name="Cai C."/>
            <person name="Xu Y."/>
            <person name="Wang K."/>
            <person name="Zhou Z."/>
            <person name="Wang C."/>
            <person name="Geng S."/>
            <person name="Li B."/>
            <person name="Dong Q."/>
            <person name="Hou Y."/>
            <person name="Wang H."/>
            <person name="Ai P."/>
            <person name="Liu Z."/>
            <person name="Yi F."/>
            <person name="Sun M."/>
            <person name="An G."/>
            <person name="Cheng J."/>
            <person name="Zhang Y."/>
            <person name="Shi Q."/>
            <person name="Xie Y."/>
            <person name="Shi X."/>
            <person name="Chang Y."/>
            <person name="Huang F."/>
            <person name="Chen Y."/>
            <person name="Hong S."/>
            <person name="Mi L."/>
            <person name="Sun Q."/>
            <person name="Zhang L."/>
            <person name="Zhou B."/>
            <person name="Peng R."/>
            <person name="Zhang X."/>
            <person name="Liu F."/>
        </authorList>
    </citation>
    <scope>NUCLEOTIDE SEQUENCE [LARGE SCALE GENOMIC DNA]</scope>
    <source>
        <strain evidence="5">cv. PA1801</strain>
    </source>
</reference>
<evidence type="ECO:0000256" key="3">
    <source>
        <dbReference type="ARBA" id="ARBA00023004"/>
    </source>
</evidence>
<keyword evidence="5" id="KW-1185">Reference proteome</keyword>
<dbReference type="AlphaFoldDB" id="A0A5B6VIL6"/>
<evidence type="ECO:0000313" key="4">
    <source>
        <dbReference type="EMBL" id="KAA3469060.1"/>
    </source>
</evidence>
<dbReference type="EMBL" id="SMMG02000006">
    <property type="protein sequence ID" value="KAA3469060.1"/>
    <property type="molecule type" value="Genomic_DNA"/>
</dbReference>
<dbReference type="InterPro" id="IPR045054">
    <property type="entry name" value="P4HA-like"/>
</dbReference>
<dbReference type="Gene3D" id="2.60.120.620">
    <property type="entry name" value="q2cbj1_9rhob like domain"/>
    <property type="match status" value="1"/>
</dbReference>
<dbReference type="GO" id="GO:0004656">
    <property type="term" value="F:procollagen-proline 4-dioxygenase activity"/>
    <property type="evidence" value="ECO:0007669"/>
    <property type="project" value="TreeGrafter"/>
</dbReference>
<accession>A0A5B6VIL6</accession>
<protein>
    <submittedName>
        <fullName evidence="4">Putative prolyl 4-hydroxylase 3</fullName>
    </submittedName>
</protein>
<sequence>MILRPMILLPIDAWLLKEEKAWGTEGSSGLKSFHRSLELSFIIISWEECEYLINLAKPYMKKSTVVDSKTGQSKDSRVRTSSGMFLRRGQDKIIMDIEKRIADYTFIPVGQMSKKGGLGVKSKMGDALLVWSTRPDATLDPSRIGFSRLDLAIWNWHPSSLCCLLSLLSEDLRQPLLRIF</sequence>
<comment type="subcellular location">
    <subcellularLocation>
        <location evidence="1">Endoplasmic reticulum membrane</location>
    </subcellularLocation>
</comment>
<dbReference type="GO" id="GO:0046872">
    <property type="term" value="F:metal ion binding"/>
    <property type="evidence" value="ECO:0007669"/>
    <property type="project" value="UniProtKB-KW"/>
</dbReference>
<dbReference type="PANTHER" id="PTHR10869:SF169">
    <property type="entry name" value="PROLYL 4-HYDROXYLASE 3-RELATED"/>
    <property type="match status" value="1"/>
</dbReference>
<name>A0A5B6VIL6_9ROSI</name>